<dbReference type="Proteomes" id="UP001151760">
    <property type="component" value="Unassembled WGS sequence"/>
</dbReference>
<reference evidence="1" key="2">
    <citation type="submission" date="2022-01" db="EMBL/GenBank/DDBJ databases">
        <authorList>
            <person name="Yamashiro T."/>
            <person name="Shiraishi A."/>
            <person name="Satake H."/>
            <person name="Nakayama K."/>
        </authorList>
    </citation>
    <scope>NUCLEOTIDE SEQUENCE</scope>
</reference>
<evidence type="ECO:0000313" key="1">
    <source>
        <dbReference type="EMBL" id="GJT43593.1"/>
    </source>
</evidence>
<sequence>MSAKVNQNIDRTNINALALSDRHSTYHEATSDRIDTAYSDKLNTAYRSPDITAETDSSYLISIEEAMTGVMTELILRECMEKAQAESSLAKPKIDNNVKIKLSKEHLKELQNYAFSGLEEEDVVDHITKVLEILDSIKIPMYQANPKESYLVAVKRIFRDCQILGGKLVCWSAKKQNSVAMSSAKAEYAATDGCSDPSFTRLVAELGMLNIEKVIPDKEKNTLGNSGIFAKVDGATNPITVTLSNFDKPLSFGIDEFSSIIGLNYSENYVSAPKKENVRAHLETLGLVDEKTLNFHQLLLSTLLR</sequence>
<proteinExistence type="predicted"/>
<dbReference type="EMBL" id="BQNB010015742">
    <property type="protein sequence ID" value="GJT43593.1"/>
    <property type="molecule type" value="Genomic_DNA"/>
</dbReference>
<evidence type="ECO:0000313" key="2">
    <source>
        <dbReference type="Proteomes" id="UP001151760"/>
    </source>
</evidence>
<reference evidence="1" key="1">
    <citation type="journal article" date="2022" name="Int. J. Mol. Sci.">
        <title>Draft Genome of Tanacetum Coccineum: Genomic Comparison of Closely Related Tanacetum-Family Plants.</title>
        <authorList>
            <person name="Yamashiro T."/>
            <person name="Shiraishi A."/>
            <person name="Nakayama K."/>
            <person name="Satake H."/>
        </authorList>
    </citation>
    <scope>NUCLEOTIDE SEQUENCE</scope>
</reference>
<gene>
    <name evidence="1" type="ORF">Tco_0952308</name>
</gene>
<accession>A0ABQ5DYG1</accession>
<protein>
    <submittedName>
        <fullName evidence="1">Uncharacterized protein</fullName>
    </submittedName>
</protein>
<organism evidence="1 2">
    <name type="scientific">Tanacetum coccineum</name>
    <dbReference type="NCBI Taxonomy" id="301880"/>
    <lineage>
        <taxon>Eukaryota</taxon>
        <taxon>Viridiplantae</taxon>
        <taxon>Streptophyta</taxon>
        <taxon>Embryophyta</taxon>
        <taxon>Tracheophyta</taxon>
        <taxon>Spermatophyta</taxon>
        <taxon>Magnoliopsida</taxon>
        <taxon>eudicotyledons</taxon>
        <taxon>Gunneridae</taxon>
        <taxon>Pentapetalae</taxon>
        <taxon>asterids</taxon>
        <taxon>campanulids</taxon>
        <taxon>Asterales</taxon>
        <taxon>Asteraceae</taxon>
        <taxon>Asteroideae</taxon>
        <taxon>Anthemideae</taxon>
        <taxon>Anthemidinae</taxon>
        <taxon>Tanacetum</taxon>
    </lineage>
</organism>
<keyword evidence="2" id="KW-1185">Reference proteome</keyword>
<comment type="caution">
    <text evidence="1">The sequence shown here is derived from an EMBL/GenBank/DDBJ whole genome shotgun (WGS) entry which is preliminary data.</text>
</comment>
<name>A0ABQ5DYG1_9ASTR</name>